<sequence length="229" mass="25431">MSKLYMMVAITNRAMKHKFQEFYKENDHMVVFGTLGRGTANSAVLDYFGLEASEKMISFSIVTEEMWRKLKRGLIINMQIDVPGTGIAFIIPLSSVGGKKVLQYLIQNHEYEKEEETILRETDYELLVIIANQGCIDTVMDAARSANAGGGTVIHAKGTGMESAKKFLGVSLAAEKEIILIVTKTKDKNRIMKAIMEKAGLESKEKAIVFSLPVTSTVGLRMREDEIGD</sequence>
<dbReference type="InterPro" id="IPR011322">
    <property type="entry name" value="N-reg_PII-like_a/b"/>
</dbReference>
<protein>
    <submittedName>
        <fullName evidence="1">P-II family nitrogen regulator</fullName>
    </submittedName>
</protein>
<proteinExistence type="predicted"/>
<dbReference type="Proteomes" id="UP000295710">
    <property type="component" value="Unassembled WGS sequence"/>
</dbReference>
<dbReference type="SMART" id="SM00938">
    <property type="entry name" value="P-II"/>
    <property type="match status" value="1"/>
</dbReference>
<comment type="caution">
    <text evidence="1">The sequence shown here is derived from an EMBL/GenBank/DDBJ whole genome shotgun (WGS) entry which is preliminary data.</text>
</comment>
<evidence type="ECO:0000313" key="2">
    <source>
        <dbReference type="Proteomes" id="UP000295710"/>
    </source>
</evidence>
<dbReference type="EMBL" id="SMMX01000019">
    <property type="protein sequence ID" value="TDA20555.1"/>
    <property type="molecule type" value="Genomic_DNA"/>
</dbReference>
<dbReference type="InterPro" id="IPR015867">
    <property type="entry name" value="N-reg_PII/ATP_PRibTrfase_C"/>
</dbReference>
<dbReference type="RefSeq" id="WP_132280435.1">
    <property type="nucleotide sequence ID" value="NZ_JAOBST010000074.1"/>
</dbReference>
<dbReference type="GO" id="GO:0030234">
    <property type="term" value="F:enzyme regulator activity"/>
    <property type="evidence" value="ECO:0007669"/>
    <property type="project" value="InterPro"/>
</dbReference>
<evidence type="ECO:0000313" key="1">
    <source>
        <dbReference type="EMBL" id="TDA20555.1"/>
    </source>
</evidence>
<accession>A0A4R4FAP0</accession>
<reference evidence="1 2" key="1">
    <citation type="journal article" date="2016" name="Nat. Microbiol.">
        <title>The Mouse Intestinal Bacterial Collection (miBC) provides host-specific insight into cultured diversity and functional potential of the gut microbiota.</title>
        <authorList>
            <person name="Lagkouvardos I."/>
            <person name="Pukall R."/>
            <person name="Abt B."/>
            <person name="Foesel B.U."/>
            <person name="Meier-Kolthoff J.P."/>
            <person name="Kumar N."/>
            <person name="Bresciani A."/>
            <person name="Martinez I."/>
            <person name="Just S."/>
            <person name="Ziegler C."/>
            <person name="Brugiroux S."/>
            <person name="Garzetti D."/>
            <person name="Wenning M."/>
            <person name="Bui T.P."/>
            <person name="Wang J."/>
            <person name="Hugenholtz F."/>
            <person name="Plugge C.M."/>
            <person name="Peterson D.A."/>
            <person name="Hornef M.W."/>
            <person name="Baines J.F."/>
            <person name="Smidt H."/>
            <person name="Walter J."/>
            <person name="Kristiansen K."/>
            <person name="Nielsen H.B."/>
            <person name="Haller D."/>
            <person name="Overmann J."/>
            <person name="Stecher B."/>
            <person name="Clavel T."/>
        </authorList>
    </citation>
    <scope>NUCLEOTIDE SEQUENCE [LARGE SCALE GENOMIC DNA]</scope>
    <source>
        <strain evidence="1 2">DSM 28560</strain>
    </source>
</reference>
<dbReference type="InterPro" id="IPR002187">
    <property type="entry name" value="N-reg_PII"/>
</dbReference>
<gene>
    <name evidence="1" type="ORF">E1963_16665</name>
</gene>
<dbReference type="AlphaFoldDB" id="A0A4R4FAP0"/>
<organism evidence="1 2">
    <name type="scientific">Extibacter muris</name>
    <dbReference type="NCBI Taxonomy" id="1796622"/>
    <lineage>
        <taxon>Bacteria</taxon>
        <taxon>Bacillati</taxon>
        <taxon>Bacillota</taxon>
        <taxon>Clostridia</taxon>
        <taxon>Lachnospirales</taxon>
        <taxon>Lachnospiraceae</taxon>
        <taxon>Extibacter</taxon>
    </lineage>
</organism>
<dbReference type="Gene3D" id="3.30.70.120">
    <property type="match status" value="1"/>
</dbReference>
<dbReference type="Pfam" id="PF00543">
    <property type="entry name" value="P-II"/>
    <property type="match status" value="1"/>
</dbReference>
<name>A0A4R4FAP0_9FIRM</name>
<dbReference type="SUPFAM" id="SSF54913">
    <property type="entry name" value="GlnB-like"/>
    <property type="match status" value="1"/>
</dbReference>
<dbReference type="PROSITE" id="PS51343">
    <property type="entry name" value="PII_GLNB_DOM"/>
    <property type="match status" value="1"/>
</dbReference>
<keyword evidence="2" id="KW-1185">Reference proteome</keyword>
<dbReference type="GO" id="GO:0006808">
    <property type="term" value="P:regulation of nitrogen utilization"/>
    <property type="evidence" value="ECO:0007669"/>
    <property type="project" value="InterPro"/>
</dbReference>